<reference evidence="1" key="1">
    <citation type="submission" date="2022-03" db="EMBL/GenBank/DDBJ databases">
        <authorList>
            <person name="Lindestad O."/>
        </authorList>
    </citation>
    <scope>NUCLEOTIDE SEQUENCE</scope>
</reference>
<protein>
    <submittedName>
        <fullName evidence="1">Jg5288 protein</fullName>
    </submittedName>
</protein>
<evidence type="ECO:0000313" key="2">
    <source>
        <dbReference type="Proteomes" id="UP000838756"/>
    </source>
</evidence>
<accession>A0A8S4R8N7</accession>
<dbReference type="Proteomes" id="UP000838756">
    <property type="component" value="Unassembled WGS sequence"/>
</dbReference>
<evidence type="ECO:0000313" key="1">
    <source>
        <dbReference type="EMBL" id="CAH2232663.1"/>
    </source>
</evidence>
<organism evidence="1 2">
    <name type="scientific">Pararge aegeria aegeria</name>
    <dbReference type="NCBI Taxonomy" id="348720"/>
    <lineage>
        <taxon>Eukaryota</taxon>
        <taxon>Metazoa</taxon>
        <taxon>Ecdysozoa</taxon>
        <taxon>Arthropoda</taxon>
        <taxon>Hexapoda</taxon>
        <taxon>Insecta</taxon>
        <taxon>Pterygota</taxon>
        <taxon>Neoptera</taxon>
        <taxon>Endopterygota</taxon>
        <taxon>Lepidoptera</taxon>
        <taxon>Glossata</taxon>
        <taxon>Ditrysia</taxon>
        <taxon>Papilionoidea</taxon>
        <taxon>Nymphalidae</taxon>
        <taxon>Satyrinae</taxon>
        <taxon>Satyrini</taxon>
        <taxon>Parargina</taxon>
        <taxon>Pararge</taxon>
    </lineage>
</organism>
<gene>
    <name evidence="1" type="primary">jg5288</name>
    <name evidence="1" type="ORF">PAEG_LOCUS10883</name>
</gene>
<keyword evidence="2" id="KW-1185">Reference proteome</keyword>
<dbReference type="AlphaFoldDB" id="A0A8S4R8N7"/>
<sequence length="113" mass="12935">MDGVHSVVAAVVTGGSTRQSATARQFRTLISSTTRSVDARNDSTGCGGSFQTKTVILDIVNNYVCSKFETMLQYFNCTYKFSPYVLNCQITMYGDWPRNRKRRRRKERKRAFE</sequence>
<comment type="caution">
    <text evidence="1">The sequence shown here is derived from an EMBL/GenBank/DDBJ whole genome shotgun (WGS) entry which is preliminary data.</text>
</comment>
<name>A0A8S4R8N7_9NEOP</name>
<proteinExistence type="predicted"/>
<dbReference type="EMBL" id="CAKXAJ010024914">
    <property type="protein sequence ID" value="CAH2232663.1"/>
    <property type="molecule type" value="Genomic_DNA"/>
</dbReference>